<gene>
    <name evidence="3" type="ORF">AB1Y20_022417</name>
</gene>
<dbReference type="InterPro" id="IPR029058">
    <property type="entry name" value="AB_hydrolase_fold"/>
</dbReference>
<dbReference type="Pfam" id="PF03959">
    <property type="entry name" value="FSH1"/>
    <property type="match status" value="1"/>
</dbReference>
<dbReference type="GO" id="GO:0005634">
    <property type="term" value="C:nucleus"/>
    <property type="evidence" value="ECO:0007669"/>
    <property type="project" value="TreeGrafter"/>
</dbReference>
<sequence>MAASPPPRPPRVAFLHGTAGNASILQIQLGPLLSRLRAHACHFIEGRAAVADDSPIGATMRRHFGAGQQLLEYARAAFDERDWRIYPDLDDALAYVERELAALPGGGADVLVGFSQGANLISCVAALLERKGTPLRCVVLLSPHRPGWARQRPELFSSPLSTPAIIAWCPEDTMISGGPEETAKLWAPGCAKLCPHSGPLHRPLPANNEERAALLDDVLQLISQECARL</sequence>
<feature type="domain" description="Serine hydrolase" evidence="2">
    <location>
        <begin position="9"/>
        <end position="176"/>
    </location>
</feature>
<organism evidence="3 4">
    <name type="scientific">Prymnesium parvum</name>
    <name type="common">Toxic golden alga</name>
    <dbReference type="NCBI Taxonomy" id="97485"/>
    <lineage>
        <taxon>Eukaryota</taxon>
        <taxon>Haptista</taxon>
        <taxon>Haptophyta</taxon>
        <taxon>Prymnesiophyceae</taxon>
        <taxon>Prymnesiales</taxon>
        <taxon>Prymnesiaceae</taxon>
        <taxon>Prymnesium</taxon>
    </lineage>
</organism>
<dbReference type="GO" id="GO:0005737">
    <property type="term" value="C:cytoplasm"/>
    <property type="evidence" value="ECO:0007669"/>
    <property type="project" value="TreeGrafter"/>
</dbReference>
<dbReference type="SUPFAM" id="SSF53474">
    <property type="entry name" value="alpha/beta-Hydrolases"/>
    <property type="match status" value="1"/>
</dbReference>
<keyword evidence="1" id="KW-0378">Hydrolase</keyword>
<keyword evidence="4" id="KW-1185">Reference proteome</keyword>
<dbReference type="AlphaFoldDB" id="A0AB34JHH7"/>
<dbReference type="EMBL" id="JBGBPQ010000008">
    <property type="protein sequence ID" value="KAL1520856.1"/>
    <property type="molecule type" value="Genomic_DNA"/>
</dbReference>
<dbReference type="InterPro" id="IPR005645">
    <property type="entry name" value="FSH-like_dom"/>
</dbReference>
<comment type="caution">
    <text evidence="3">The sequence shown here is derived from an EMBL/GenBank/DDBJ whole genome shotgun (WGS) entry which is preliminary data.</text>
</comment>
<dbReference type="PANTHER" id="PTHR48070">
    <property type="entry name" value="ESTERASE OVCA2"/>
    <property type="match status" value="1"/>
</dbReference>
<dbReference type="PANTHER" id="PTHR48070:SF6">
    <property type="entry name" value="ESTERASE OVCA2"/>
    <property type="match status" value="1"/>
</dbReference>
<proteinExistence type="predicted"/>
<evidence type="ECO:0000313" key="3">
    <source>
        <dbReference type="EMBL" id="KAL1520856.1"/>
    </source>
</evidence>
<reference evidence="3 4" key="1">
    <citation type="journal article" date="2024" name="Science">
        <title>Giant polyketide synthase enzymes in the biosynthesis of giant marine polyether toxins.</title>
        <authorList>
            <person name="Fallon T.R."/>
            <person name="Shende V.V."/>
            <person name="Wierzbicki I.H."/>
            <person name="Pendleton A.L."/>
            <person name="Watervoot N.F."/>
            <person name="Auber R.P."/>
            <person name="Gonzalez D.J."/>
            <person name="Wisecaver J.H."/>
            <person name="Moore B.S."/>
        </authorList>
    </citation>
    <scope>NUCLEOTIDE SEQUENCE [LARGE SCALE GENOMIC DNA]</scope>
    <source>
        <strain evidence="3 4">12B1</strain>
    </source>
</reference>
<dbReference type="Proteomes" id="UP001515480">
    <property type="component" value="Unassembled WGS sequence"/>
</dbReference>
<name>A0AB34JHH7_PRYPA</name>
<evidence type="ECO:0000256" key="1">
    <source>
        <dbReference type="ARBA" id="ARBA00022801"/>
    </source>
</evidence>
<accession>A0AB34JHH7</accession>
<evidence type="ECO:0000259" key="2">
    <source>
        <dbReference type="Pfam" id="PF03959"/>
    </source>
</evidence>
<dbReference type="InterPro" id="IPR050593">
    <property type="entry name" value="LovG"/>
</dbReference>
<evidence type="ECO:0000313" key="4">
    <source>
        <dbReference type="Proteomes" id="UP001515480"/>
    </source>
</evidence>
<dbReference type="GO" id="GO:0016787">
    <property type="term" value="F:hydrolase activity"/>
    <property type="evidence" value="ECO:0007669"/>
    <property type="project" value="UniProtKB-KW"/>
</dbReference>
<protein>
    <recommendedName>
        <fullName evidence="2">Serine hydrolase domain-containing protein</fullName>
    </recommendedName>
</protein>
<dbReference type="Gene3D" id="3.40.50.1820">
    <property type="entry name" value="alpha/beta hydrolase"/>
    <property type="match status" value="1"/>
</dbReference>